<evidence type="ECO:0000259" key="8">
    <source>
        <dbReference type="Pfam" id="PF01432"/>
    </source>
</evidence>
<dbReference type="PANTHER" id="PTHR43660">
    <property type="entry name" value="DIPEPTIDYL CARBOXYPEPTIDASE"/>
    <property type="match status" value="1"/>
</dbReference>
<evidence type="ECO:0000313" key="10">
    <source>
        <dbReference type="Proteomes" id="UP001156703"/>
    </source>
</evidence>
<evidence type="ECO:0000256" key="7">
    <source>
        <dbReference type="RuleBase" id="RU003435"/>
    </source>
</evidence>
<dbReference type="InterPro" id="IPR001567">
    <property type="entry name" value="Pept_M3A_M3B_dom"/>
</dbReference>
<evidence type="ECO:0000256" key="2">
    <source>
        <dbReference type="ARBA" id="ARBA00022670"/>
    </source>
</evidence>
<dbReference type="SUPFAM" id="SSF55486">
    <property type="entry name" value="Metalloproteases ('zincins'), catalytic domain"/>
    <property type="match status" value="1"/>
</dbReference>
<feature type="domain" description="Peptidase M3A/M3B catalytic" evidence="8">
    <location>
        <begin position="305"/>
        <end position="745"/>
    </location>
</feature>
<proteinExistence type="inferred from homology"/>
<dbReference type="InterPro" id="IPR024079">
    <property type="entry name" value="MetalloPept_cat_dom_sf"/>
</dbReference>
<evidence type="ECO:0000256" key="5">
    <source>
        <dbReference type="ARBA" id="ARBA00022833"/>
    </source>
</evidence>
<dbReference type="InterPro" id="IPR045090">
    <property type="entry name" value="Pept_M3A_M3B"/>
</dbReference>
<dbReference type="PANTHER" id="PTHR43660:SF1">
    <property type="entry name" value="DIPEPTIDYL CARBOXYPEPTIDASE"/>
    <property type="match status" value="1"/>
</dbReference>
<dbReference type="Gene3D" id="3.40.390.10">
    <property type="entry name" value="Collagenase (Catalytic Domain)"/>
    <property type="match status" value="1"/>
</dbReference>
<evidence type="ECO:0000256" key="1">
    <source>
        <dbReference type="ARBA" id="ARBA00006040"/>
    </source>
</evidence>
<dbReference type="Pfam" id="PF01432">
    <property type="entry name" value="Peptidase_M3"/>
    <property type="match status" value="1"/>
</dbReference>
<evidence type="ECO:0000313" key="9">
    <source>
        <dbReference type="EMBL" id="GLR47413.1"/>
    </source>
</evidence>
<keyword evidence="4 7" id="KW-0378">Hydrolase</keyword>
<comment type="caution">
    <text evidence="9">The sequence shown here is derived from an EMBL/GenBank/DDBJ whole genome shotgun (WGS) entry which is preliminary data.</text>
</comment>
<reference evidence="10" key="1">
    <citation type="journal article" date="2019" name="Int. J. Syst. Evol. Microbiol.">
        <title>The Global Catalogue of Microorganisms (GCM) 10K type strain sequencing project: providing services to taxonomists for standard genome sequencing and annotation.</title>
        <authorList>
            <consortium name="The Broad Institute Genomics Platform"/>
            <consortium name="The Broad Institute Genome Sequencing Center for Infectious Disease"/>
            <person name="Wu L."/>
            <person name="Ma J."/>
        </authorList>
    </citation>
    <scope>NUCLEOTIDE SEQUENCE [LARGE SCALE GENOMIC DNA]</scope>
    <source>
        <strain evidence="10">NBRC 102146</strain>
    </source>
</reference>
<dbReference type="InterPro" id="IPR024077">
    <property type="entry name" value="Neurolysin/TOP_dom2"/>
</dbReference>
<dbReference type="Proteomes" id="UP001156703">
    <property type="component" value="Unassembled WGS sequence"/>
</dbReference>
<protein>
    <submittedName>
        <fullName evidence="9">Peptidase M3</fullName>
    </submittedName>
</protein>
<evidence type="ECO:0000256" key="6">
    <source>
        <dbReference type="ARBA" id="ARBA00023049"/>
    </source>
</evidence>
<keyword evidence="5 7" id="KW-0862">Zinc</keyword>
<keyword evidence="3 7" id="KW-0479">Metal-binding</keyword>
<accession>A0ABQ5Z3P7</accession>
<name>A0ABQ5Z3P7_9SPHN</name>
<keyword evidence="6 7" id="KW-0482">Metalloprotease</keyword>
<comment type="cofactor">
    <cofactor evidence="7">
        <name>Zn(2+)</name>
        <dbReference type="ChEBI" id="CHEBI:29105"/>
    </cofactor>
    <text evidence="7">Binds 1 zinc ion.</text>
</comment>
<gene>
    <name evidence="9" type="ORF">GCM10007925_11240</name>
</gene>
<organism evidence="9 10">
    <name type="scientific">Sphingomonas astaxanthinifaciens DSM 22298</name>
    <dbReference type="NCBI Taxonomy" id="1123267"/>
    <lineage>
        <taxon>Bacteria</taxon>
        <taxon>Pseudomonadati</taxon>
        <taxon>Pseudomonadota</taxon>
        <taxon>Alphaproteobacteria</taxon>
        <taxon>Sphingomonadales</taxon>
        <taxon>Sphingomonadaceae</taxon>
        <taxon>Sphingomonas</taxon>
    </lineage>
</organism>
<sequence>MLPFVERDLGSGPARRHGPLRNHDEVIPPMRFPALLAGSALTLLAGCATVPAAEPVTVATAPEAAPVAAAPAVPDNILLADWTGGFGGVPPWDKVKVSDFPEAFAFAIDEQRREYRAIADNPEAPTFANTIEAMEKAGRRLDRVGSIFGVYTDNLSTPEIQALDKEWSPKLSAASDEIRLDPKLFQRIETLYNNRASLGLDAVQTRLLTRTYEGYVRNGAKLSPEQKQQLSGYNQQLASLFSDFNAKLLADEGTFIQASEAEMKGVPADVKSVAASVAKDKGLPAGSYAIRNTRSAVEPVLTFGTDRALRQKVWTAFVNRGDNGNANDTNAIIKQIVKLRSQRAQLLGYPTHAHWRMQDTMAKTPTRAMELMMRVWPAAVARVKEEVADMAPFARREGVKTVEPWDTRYFNEKVRKAKYDLSEEEIKPYFQLDNLVQGMFWSAGQLYGLEFKENTGAVPVFHPDVRTFEVTRAGKPVGLFYLDTYGREGKRSGAWMTTYRSRARLTGDDIVLASNNNNFNKPAPGEPVLVSLDDASTLFHEFGHAIHYLNVDVKYPSLGGSQRDFVEYPSQVNENWLLTRPVLDRFAKHYKTGQPMPQSLVAKIEKASTFGQGFATVEYLSSALVDMKLHLLPGGDVDPDAFEKATLAELGMPREMVMRHRLPQFGHLFSSDAYSAGYYSYLWSETMDADTWAAFEETGDPFNKTIADRFRTILLQTGNETDRAEAYRQFRGRDPDVTALLKRRGFPVN</sequence>
<dbReference type="EMBL" id="BSOO01000008">
    <property type="protein sequence ID" value="GLR47413.1"/>
    <property type="molecule type" value="Genomic_DNA"/>
</dbReference>
<dbReference type="Gene3D" id="1.10.1370.10">
    <property type="entry name" value="Neurolysin, domain 3"/>
    <property type="match status" value="1"/>
</dbReference>
<keyword evidence="10" id="KW-1185">Reference proteome</keyword>
<evidence type="ECO:0000256" key="4">
    <source>
        <dbReference type="ARBA" id="ARBA00022801"/>
    </source>
</evidence>
<keyword evidence="2 7" id="KW-0645">Protease</keyword>
<comment type="similarity">
    <text evidence="1 7">Belongs to the peptidase M3 family.</text>
</comment>
<dbReference type="CDD" id="cd06456">
    <property type="entry name" value="M3A_DCP"/>
    <property type="match status" value="1"/>
</dbReference>
<evidence type="ECO:0000256" key="3">
    <source>
        <dbReference type="ARBA" id="ARBA00022723"/>
    </source>
</evidence>
<dbReference type="InterPro" id="IPR034005">
    <property type="entry name" value="M3A_DCP"/>
</dbReference>